<sequence>MIKILVTGVFASGKTSLVSSLKSELENAGKKVAVFSEVARDCPLDLNLEQNPVSTSWLVMRQVRNEIELVDGNYDFIIFDRGIPDIIAHTKYTLKDNQEEQWFYDELEKLGKASLNNFHYVFLSKRSDKFIIEIDGMRLNDINYQKNLEEIHRNYLDKQSVEFTTLVEKNSDRLGQILSLII</sequence>
<dbReference type="Gene3D" id="3.40.50.300">
    <property type="entry name" value="P-loop containing nucleotide triphosphate hydrolases"/>
    <property type="match status" value="1"/>
</dbReference>
<evidence type="ECO:0000259" key="1">
    <source>
        <dbReference type="Pfam" id="PF13521"/>
    </source>
</evidence>
<evidence type="ECO:0000313" key="2">
    <source>
        <dbReference type="EMBL" id="AWX99757.1"/>
    </source>
</evidence>
<dbReference type="OrthoDB" id="5638848at2"/>
<feature type="domain" description="NadR/Ttd14 AAA" evidence="1">
    <location>
        <begin position="3"/>
        <end position="166"/>
    </location>
</feature>
<dbReference type="SUPFAM" id="SSF52540">
    <property type="entry name" value="P-loop containing nucleoside triphosphate hydrolases"/>
    <property type="match status" value="1"/>
</dbReference>
<name>A0A2Z4PQ84_9GAMM</name>
<dbReference type="InterPro" id="IPR027417">
    <property type="entry name" value="P-loop_NTPase"/>
</dbReference>
<dbReference type="EMBL" id="CP016181">
    <property type="protein sequence ID" value="AWX99757.1"/>
    <property type="molecule type" value="Genomic_DNA"/>
</dbReference>
<accession>A0A2Z4PQ84</accession>
<reference evidence="2 3" key="1">
    <citation type="submission" date="2016-06" db="EMBL/GenBank/DDBJ databases">
        <title>The sequenced genome of the ice-adhering bacterium Marinomonas primoryensis, from Antarctica.</title>
        <authorList>
            <person name="Graham L."/>
            <person name="Vance T.D.R."/>
            <person name="Davies P.L."/>
        </authorList>
    </citation>
    <scope>NUCLEOTIDE SEQUENCE [LARGE SCALE GENOMIC DNA]</scope>
    <source>
        <strain evidence="2 3">AceL</strain>
    </source>
</reference>
<dbReference type="InterPro" id="IPR038727">
    <property type="entry name" value="NadR/Ttd14_AAA_dom"/>
</dbReference>
<gene>
    <name evidence="2" type="ORF">A8139_06955</name>
</gene>
<protein>
    <recommendedName>
        <fullName evidence="1">NadR/Ttd14 AAA domain-containing protein</fullName>
    </recommendedName>
</protein>
<evidence type="ECO:0000313" key="3">
    <source>
        <dbReference type="Proteomes" id="UP000249898"/>
    </source>
</evidence>
<dbReference type="Pfam" id="PF13521">
    <property type="entry name" value="AAA_28"/>
    <property type="match status" value="1"/>
</dbReference>
<dbReference type="Proteomes" id="UP000249898">
    <property type="component" value="Chromosome"/>
</dbReference>
<dbReference type="AlphaFoldDB" id="A0A2Z4PQ84"/>
<dbReference type="RefSeq" id="WP_112136794.1">
    <property type="nucleotide sequence ID" value="NZ_CP016181.1"/>
</dbReference>
<proteinExistence type="predicted"/>
<organism evidence="2 3">
    <name type="scientific">Marinomonas primoryensis</name>
    <dbReference type="NCBI Taxonomy" id="178399"/>
    <lineage>
        <taxon>Bacteria</taxon>
        <taxon>Pseudomonadati</taxon>
        <taxon>Pseudomonadota</taxon>
        <taxon>Gammaproteobacteria</taxon>
        <taxon>Oceanospirillales</taxon>
        <taxon>Oceanospirillaceae</taxon>
        <taxon>Marinomonas</taxon>
    </lineage>
</organism>